<name>A0ABP8J383_9MICO</name>
<organism evidence="1 2">
    <name type="scientific">Brevibacterium pityocampae</name>
    <dbReference type="NCBI Taxonomy" id="506594"/>
    <lineage>
        <taxon>Bacteria</taxon>
        <taxon>Bacillati</taxon>
        <taxon>Actinomycetota</taxon>
        <taxon>Actinomycetes</taxon>
        <taxon>Micrococcales</taxon>
        <taxon>Brevibacteriaceae</taxon>
        <taxon>Brevibacterium</taxon>
    </lineage>
</organism>
<evidence type="ECO:0000313" key="2">
    <source>
        <dbReference type="Proteomes" id="UP001500642"/>
    </source>
</evidence>
<evidence type="ECO:0000313" key="1">
    <source>
        <dbReference type="EMBL" id="GAA4383905.1"/>
    </source>
</evidence>
<dbReference type="Proteomes" id="UP001500642">
    <property type="component" value="Unassembled WGS sequence"/>
</dbReference>
<gene>
    <name evidence="1" type="ORF">GCM10023167_03940</name>
</gene>
<reference evidence="2" key="1">
    <citation type="journal article" date="2019" name="Int. J. Syst. Evol. Microbiol.">
        <title>The Global Catalogue of Microorganisms (GCM) 10K type strain sequencing project: providing services to taxonomists for standard genome sequencing and annotation.</title>
        <authorList>
            <consortium name="The Broad Institute Genomics Platform"/>
            <consortium name="The Broad Institute Genome Sequencing Center for Infectious Disease"/>
            <person name="Wu L."/>
            <person name="Ma J."/>
        </authorList>
    </citation>
    <scope>NUCLEOTIDE SEQUENCE [LARGE SCALE GENOMIC DNA]</scope>
    <source>
        <strain evidence="2">JCM 17808</strain>
    </source>
</reference>
<protein>
    <recommendedName>
        <fullName evidence="3">Transposase</fullName>
    </recommendedName>
</protein>
<evidence type="ECO:0008006" key="3">
    <source>
        <dbReference type="Google" id="ProtNLM"/>
    </source>
</evidence>
<keyword evidence="2" id="KW-1185">Reference proteome</keyword>
<proteinExistence type="predicted"/>
<comment type="caution">
    <text evidence="1">The sequence shown here is derived from an EMBL/GenBank/DDBJ whole genome shotgun (WGS) entry which is preliminary data.</text>
</comment>
<sequence>MRGGVSVAGESAGKMMYLLVRELAADGVPVAVTCRVLKIARQPFYRWLAEPVTQAEWDQAHLVNAIIDAHADDPEFGRRLIVDELRDAGFTVSDRTGWERCSEHEVWSVSLRRDA</sequence>
<dbReference type="EMBL" id="BAABGL010000002">
    <property type="protein sequence ID" value="GAA4383905.1"/>
    <property type="molecule type" value="Genomic_DNA"/>
</dbReference>
<accession>A0ABP8J383</accession>